<keyword evidence="11" id="KW-0186">Copper</keyword>
<evidence type="ECO:0000256" key="12">
    <source>
        <dbReference type="ARBA" id="ARBA00023136"/>
    </source>
</evidence>
<dbReference type="GO" id="GO:0016491">
    <property type="term" value="F:oxidoreductase activity"/>
    <property type="evidence" value="ECO:0007669"/>
    <property type="project" value="InterPro"/>
</dbReference>
<dbReference type="PANTHER" id="PTHR22888:SF9">
    <property type="entry name" value="CYTOCHROME C OXIDASE SUBUNIT 2"/>
    <property type="match status" value="1"/>
</dbReference>
<dbReference type="InterPro" id="IPR036257">
    <property type="entry name" value="Cyt_c_oxidase_su2_TM_sf"/>
</dbReference>
<comment type="function">
    <text evidence="13">Subunits I and II form the functional core of the enzyme complex. Electrons originating in cytochrome c are transferred via heme a and Cu(A) to the binuclear center formed by heme a3 and Cu(B).</text>
</comment>
<dbReference type="PROSITE" id="PS00078">
    <property type="entry name" value="COX2"/>
    <property type="match status" value="1"/>
</dbReference>
<dbReference type="GO" id="GO:0016020">
    <property type="term" value="C:membrane"/>
    <property type="evidence" value="ECO:0007669"/>
    <property type="project" value="UniProtKB-SubCell"/>
</dbReference>
<dbReference type="EC" id="7.1.1.9" evidence="3"/>
<evidence type="ECO:0000256" key="9">
    <source>
        <dbReference type="ARBA" id="ARBA00022982"/>
    </source>
</evidence>
<protein>
    <recommendedName>
        <fullName evidence="3">cytochrome-c oxidase</fullName>
        <ecNumber evidence="3">7.1.1.9</ecNumber>
    </recommendedName>
    <alternativeName>
        <fullName evidence="14">Cytochrome aa3 subunit 2</fullName>
    </alternativeName>
</protein>
<evidence type="ECO:0000256" key="4">
    <source>
        <dbReference type="ARBA" id="ARBA00022448"/>
    </source>
</evidence>
<keyword evidence="6 16" id="KW-0812">Transmembrane</keyword>
<evidence type="ECO:0000259" key="17">
    <source>
        <dbReference type="PROSITE" id="PS50857"/>
    </source>
</evidence>
<dbReference type="InterPro" id="IPR008972">
    <property type="entry name" value="Cupredoxin"/>
</dbReference>
<evidence type="ECO:0000256" key="6">
    <source>
        <dbReference type="ARBA" id="ARBA00022692"/>
    </source>
</evidence>
<keyword evidence="12 16" id="KW-0472">Membrane</keyword>
<evidence type="ECO:0000256" key="14">
    <source>
        <dbReference type="ARBA" id="ARBA00031399"/>
    </source>
</evidence>
<feature type="transmembrane region" description="Helical" evidence="16">
    <location>
        <begin position="66"/>
        <end position="89"/>
    </location>
</feature>
<evidence type="ECO:0000256" key="8">
    <source>
        <dbReference type="ARBA" id="ARBA00022967"/>
    </source>
</evidence>
<dbReference type="PANTHER" id="PTHR22888">
    <property type="entry name" value="CYTOCHROME C OXIDASE, SUBUNIT II"/>
    <property type="match status" value="1"/>
</dbReference>
<dbReference type="Gene3D" id="1.10.287.90">
    <property type="match status" value="1"/>
</dbReference>
<keyword evidence="7" id="KW-0479">Metal-binding</keyword>
<dbReference type="InterPro" id="IPR001505">
    <property type="entry name" value="Copper_CuA"/>
</dbReference>
<dbReference type="NCBIfam" id="TIGR02866">
    <property type="entry name" value="CoxB"/>
    <property type="match status" value="1"/>
</dbReference>
<accession>A0A840AC99</accession>
<evidence type="ECO:0000256" key="2">
    <source>
        <dbReference type="ARBA" id="ARBA00007866"/>
    </source>
</evidence>
<evidence type="ECO:0000313" key="18">
    <source>
        <dbReference type="EMBL" id="MBB3898532.1"/>
    </source>
</evidence>
<evidence type="ECO:0000256" key="5">
    <source>
        <dbReference type="ARBA" id="ARBA00022660"/>
    </source>
</evidence>
<evidence type="ECO:0000256" key="7">
    <source>
        <dbReference type="ARBA" id="ARBA00022723"/>
    </source>
</evidence>
<feature type="domain" description="Cytochrome oxidase subunit II copper A binding" evidence="17">
    <location>
        <begin position="97"/>
        <end position="210"/>
    </location>
</feature>
<dbReference type="GO" id="GO:0042773">
    <property type="term" value="P:ATP synthesis coupled electron transport"/>
    <property type="evidence" value="ECO:0007669"/>
    <property type="project" value="TreeGrafter"/>
</dbReference>
<evidence type="ECO:0000256" key="15">
    <source>
        <dbReference type="ARBA" id="ARBA00047816"/>
    </source>
</evidence>
<dbReference type="EMBL" id="JACIDJ010000002">
    <property type="protein sequence ID" value="MBB3898532.1"/>
    <property type="molecule type" value="Genomic_DNA"/>
</dbReference>
<evidence type="ECO:0000256" key="1">
    <source>
        <dbReference type="ARBA" id="ARBA00004141"/>
    </source>
</evidence>
<dbReference type="Proteomes" id="UP000553193">
    <property type="component" value="Unassembled WGS sequence"/>
</dbReference>
<dbReference type="AlphaFoldDB" id="A0A840AC99"/>
<organism evidence="18 19">
    <name type="scientific">Roseococcus suduntuyensis</name>
    <dbReference type="NCBI Taxonomy" id="455361"/>
    <lineage>
        <taxon>Bacteria</taxon>
        <taxon>Pseudomonadati</taxon>
        <taxon>Pseudomonadota</taxon>
        <taxon>Alphaproteobacteria</taxon>
        <taxon>Acetobacterales</taxon>
        <taxon>Roseomonadaceae</taxon>
        <taxon>Roseococcus</taxon>
    </lineage>
</organism>
<dbReference type="Gene3D" id="2.60.40.420">
    <property type="entry name" value="Cupredoxins - blue copper proteins"/>
    <property type="match status" value="1"/>
</dbReference>
<comment type="subcellular location">
    <subcellularLocation>
        <location evidence="1">Membrane</location>
        <topology evidence="1">Multi-pass membrane protein</topology>
    </subcellularLocation>
</comment>
<keyword evidence="10 16" id="KW-1133">Transmembrane helix</keyword>
<evidence type="ECO:0000256" key="3">
    <source>
        <dbReference type="ARBA" id="ARBA00012949"/>
    </source>
</evidence>
<comment type="catalytic activity">
    <reaction evidence="15">
        <text>4 Fe(II)-[cytochrome c] + O2 + 8 H(+)(in) = 4 Fe(III)-[cytochrome c] + 2 H2O + 4 H(+)(out)</text>
        <dbReference type="Rhea" id="RHEA:11436"/>
        <dbReference type="Rhea" id="RHEA-COMP:10350"/>
        <dbReference type="Rhea" id="RHEA-COMP:14399"/>
        <dbReference type="ChEBI" id="CHEBI:15377"/>
        <dbReference type="ChEBI" id="CHEBI:15378"/>
        <dbReference type="ChEBI" id="CHEBI:15379"/>
        <dbReference type="ChEBI" id="CHEBI:29033"/>
        <dbReference type="ChEBI" id="CHEBI:29034"/>
        <dbReference type="EC" id="7.1.1.9"/>
    </reaction>
</comment>
<dbReference type="PROSITE" id="PS50857">
    <property type="entry name" value="COX2_CUA"/>
    <property type="match status" value="1"/>
</dbReference>
<comment type="similarity">
    <text evidence="2">Belongs to the cytochrome c oxidase subunit 2 family.</text>
</comment>
<dbReference type="SUPFAM" id="SSF49503">
    <property type="entry name" value="Cupredoxins"/>
    <property type="match status" value="1"/>
</dbReference>
<dbReference type="InterPro" id="IPR002429">
    <property type="entry name" value="CcO_II-like_C"/>
</dbReference>
<proteinExistence type="inferred from homology"/>
<evidence type="ECO:0000313" key="19">
    <source>
        <dbReference type="Proteomes" id="UP000553193"/>
    </source>
</evidence>
<keyword evidence="9" id="KW-0249">Electron transport</keyword>
<keyword evidence="19" id="KW-1185">Reference proteome</keyword>
<keyword evidence="8" id="KW-1278">Translocase</keyword>
<dbReference type="InterPro" id="IPR014222">
    <property type="entry name" value="Cyt_c_oxidase_su2"/>
</dbReference>
<comment type="caution">
    <text evidence="18">The sequence shown here is derived from an EMBL/GenBank/DDBJ whole genome shotgun (WGS) entry which is preliminary data.</text>
</comment>
<dbReference type="GO" id="GO:0005507">
    <property type="term" value="F:copper ion binding"/>
    <property type="evidence" value="ECO:0007669"/>
    <property type="project" value="InterPro"/>
</dbReference>
<name>A0A840AC99_9PROT</name>
<dbReference type="GO" id="GO:0004129">
    <property type="term" value="F:cytochrome-c oxidase activity"/>
    <property type="evidence" value="ECO:0007669"/>
    <property type="project" value="UniProtKB-EC"/>
</dbReference>
<evidence type="ECO:0000256" key="10">
    <source>
        <dbReference type="ARBA" id="ARBA00022989"/>
    </source>
</evidence>
<evidence type="ECO:0000256" key="11">
    <source>
        <dbReference type="ARBA" id="ARBA00023008"/>
    </source>
</evidence>
<evidence type="ECO:0000256" key="16">
    <source>
        <dbReference type="SAM" id="Phobius"/>
    </source>
</evidence>
<keyword evidence="4" id="KW-0813">Transport</keyword>
<dbReference type="RefSeq" id="WP_184383683.1">
    <property type="nucleotide sequence ID" value="NZ_JACIDJ010000002.1"/>
</dbReference>
<keyword evidence="5" id="KW-0679">Respiratory chain</keyword>
<dbReference type="InterPro" id="IPR045187">
    <property type="entry name" value="CcO_II"/>
</dbReference>
<gene>
    <name evidence="18" type="ORF">GGQ83_001969</name>
</gene>
<reference evidence="18 19" key="1">
    <citation type="submission" date="2020-08" db="EMBL/GenBank/DDBJ databases">
        <title>Genomic Encyclopedia of Type Strains, Phase IV (KMG-IV): sequencing the most valuable type-strain genomes for metagenomic binning, comparative biology and taxonomic classification.</title>
        <authorList>
            <person name="Goeker M."/>
        </authorList>
    </citation>
    <scope>NUCLEOTIDE SEQUENCE [LARGE SCALE GENOMIC DNA]</scope>
    <source>
        <strain evidence="18 19">DSM 19979</strain>
    </source>
</reference>
<dbReference type="Pfam" id="PF00116">
    <property type="entry name" value="COX2"/>
    <property type="match status" value="1"/>
</dbReference>
<evidence type="ECO:0000256" key="13">
    <source>
        <dbReference type="ARBA" id="ARBA00024688"/>
    </source>
</evidence>
<feature type="transmembrane region" description="Helical" evidence="16">
    <location>
        <begin position="28"/>
        <end position="54"/>
    </location>
</feature>
<sequence length="221" mass="23840">MAALPLLGCAGELSVLQPAGPIAGSIATLSWVMMIGSLFLTALMTAIFFFVVWWPRRAARISARAWIIGGGLILPGLVLPPLVVAAVVVGERMMPHDPVPRIEAHAQQFFWTFRYPDHGGAETRDLLHLPAGQPVDIHITAEDVMHAFWVPRLAGKLDAVPGHTNVLRLQADTPGRLEGLCAEFCGLGHSHMRFEVRVHAPDEFASAVAAETTPSAPEARP</sequence>